<dbReference type="EMBL" id="JAHLFV010000203">
    <property type="protein sequence ID" value="MBU3850643.1"/>
    <property type="molecule type" value="Genomic_DNA"/>
</dbReference>
<proteinExistence type="predicted"/>
<keyword evidence="1" id="KW-0812">Transmembrane</keyword>
<evidence type="ECO:0000313" key="2">
    <source>
        <dbReference type="EMBL" id="MBU3850643.1"/>
    </source>
</evidence>
<gene>
    <name evidence="2" type="ORF">IAA16_08760</name>
</gene>
<protein>
    <submittedName>
        <fullName evidence="2">Uncharacterized protein</fullName>
    </submittedName>
</protein>
<accession>A0A9E2L2Q5</accession>
<reference evidence="2" key="1">
    <citation type="journal article" date="2021" name="PeerJ">
        <title>Extensive microbial diversity within the chicken gut microbiome revealed by metagenomics and culture.</title>
        <authorList>
            <person name="Gilroy R."/>
            <person name="Ravi A."/>
            <person name="Getino M."/>
            <person name="Pursley I."/>
            <person name="Horton D.L."/>
            <person name="Alikhan N.F."/>
            <person name="Baker D."/>
            <person name="Gharbi K."/>
            <person name="Hall N."/>
            <person name="Watson M."/>
            <person name="Adriaenssens E.M."/>
            <person name="Foster-Nyarko E."/>
            <person name="Jarju S."/>
            <person name="Secka A."/>
            <person name="Antonio M."/>
            <person name="Oren A."/>
            <person name="Chaudhuri R.R."/>
            <person name="La Ragione R."/>
            <person name="Hildebrand F."/>
            <person name="Pallen M.J."/>
        </authorList>
    </citation>
    <scope>NUCLEOTIDE SEQUENCE</scope>
    <source>
        <strain evidence="2">Gambia15-2214</strain>
    </source>
</reference>
<evidence type="ECO:0000256" key="1">
    <source>
        <dbReference type="SAM" id="Phobius"/>
    </source>
</evidence>
<reference evidence="2" key="2">
    <citation type="submission" date="2021-04" db="EMBL/GenBank/DDBJ databases">
        <authorList>
            <person name="Gilroy R."/>
        </authorList>
    </citation>
    <scope>NUCLEOTIDE SEQUENCE</scope>
    <source>
        <strain evidence="2">Gambia15-2214</strain>
    </source>
</reference>
<dbReference type="Proteomes" id="UP000823914">
    <property type="component" value="Unassembled WGS sequence"/>
</dbReference>
<evidence type="ECO:0000313" key="3">
    <source>
        <dbReference type="Proteomes" id="UP000823914"/>
    </source>
</evidence>
<comment type="caution">
    <text evidence="2">The sequence shown here is derived from an EMBL/GenBank/DDBJ whole genome shotgun (WGS) entry which is preliminary data.</text>
</comment>
<organism evidence="2 3">
    <name type="scientific">Candidatus Treponema excrementipullorum</name>
    <dbReference type="NCBI Taxonomy" id="2838768"/>
    <lineage>
        <taxon>Bacteria</taxon>
        <taxon>Pseudomonadati</taxon>
        <taxon>Spirochaetota</taxon>
        <taxon>Spirochaetia</taxon>
        <taxon>Spirochaetales</taxon>
        <taxon>Treponemataceae</taxon>
        <taxon>Treponema</taxon>
    </lineage>
</organism>
<dbReference type="AlphaFoldDB" id="A0A9E2L2Q5"/>
<keyword evidence="1" id="KW-0472">Membrane</keyword>
<feature type="transmembrane region" description="Helical" evidence="1">
    <location>
        <begin position="12"/>
        <end position="30"/>
    </location>
</feature>
<keyword evidence="1" id="KW-1133">Transmembrane helix</keyword>
<sequence length="163" mass="18631">MESKKIVRDFYIFMAIIAVFFLILFIPVFFSRNVWSDRLQKDLAKILENHYPQTYQVGEQITINSALSTSLVAYELLPAQTNFPEKTPAYGVIARITTLYGIMPAVYIYTGNEVSFVDFSILDSNLKKEGAIATGLKNSLQVQYWCSRIPQIITKSLTRNKDE</sequence>
<name>A0A9E2L2Q5_9SPIR</name>